<dbReference type="InterPro" id="IPR011701">
    <property type="entry name" value="MFS"/>
</dbReference>
<feature type="transmembrane region" description="Helical" evidence="7">
    <location>
        <begin position="288"/>
        <end position="312"/>
    </location>
</feature>
<dbReference type="EMBL" id="BAAAUV010000046">
    <property type="protein sequence ID" value="GAA3241557.1"/>
    <property type="molecule type" value="Genomic_DNA"/>
</dbReference>
<feature type="transmembrane region" description="Helical" evidence="7">
    <location>
        <begin position="97"/>
        <end position="118"/>
    </location>
</feature>
<keyword evidence="10" id="KW-1185">Reference proteome</keyword>
<dbReference type="PROSITE" id="PS50850">
    <property type="entry name" value="MFS"/>
    <property type="match status" value="1"/>
</dbReference>
<dbReference type="CDD" id="cd17321">
    <property type="entry name" value="MFS_MMR_MDR_like"/>
    <property type="match status" value="1"/>
</dbReference>
<sequence length="503" mass="50971">MRKWLPLVAICTGAFMLLVDVTIVVVALPDMATGLDTSFSSLQWVMDVYALLLAALLLGAGSLADLIGRRRVYVAGTVLFAVSSLACGLAPDAGFLIAARGVQGVGAAAMFATTMALINSIYQGRDRGVAFGVWGAVNGAAAAAGPIVGGLLVSPFGWRAVFLINLPVSAIAVVLTLKAVGESRNPHARRVDVPGTAAFAGAIGLVTYGLIRAGETGWSEGGTVASLAGGAVLLAVFAVVETRRDEPMLDLRLFRNPSFTMIMIAGALLTLSAFAYGAYLSLWMQSLLGLSAIQTGLVILPMSAVAFVVAGAGGRFFHEAAPRLTIGIGLLFIGAGALAQAVLSAGSSWWAVMPGLAIVGIGVGIGTPALSSAAMAAVPVERSGMAAGAVTTFRQVGFALGIAVLGGVFRDGMAGSLEGRVPGSREMADALSSGRAQAVLERAPQARHLVEGAFAHGLNLTLVVSGVLGLATGALVLLIVRRPGHSSGRTTAVPGAEMVSLGD</sequence>
<feature type="domain" description="Major facilitator superfamily (MFS) profile" evidence="8">
    <location>
        <begin position="6"/>
        <end position="484"/>
    </location>
</feature>
<keyword evidence="6 7" id="KW-0472">Membrane</keyword>
<name>A0ABP6QPD1_9ACTN</name>
<comment type="subcellular location">
    <subcellularLocation>
        <location evidence="1">Cell membrane</location>
        <topology evidence="1">Multi-pass membrane protein</topology>
    </subcellularLocation>
</comment>
<feature type="transmembrane region" description="Helical" evidence="7">
    <location>
        <begin position="223"/>
        <end position="240"/>
    </location>
</feature>
<evidence type="ECO:0000256" key="4">
    <source>
        <dbReference type="ARBA" id="ARBA00022692"/>
    </source>
</evidence>
<dbReference type="Pfam" id="PF07690">
    <property type="entry name" value="MFS_1"/>
    <property type="match status" value="1"/>
</dbReference>
<keyword evidence="4 7" id="KW-0812">Transmembrane</keyword>
<feature type="transmembrane region" description="Helical" evidence="7">
    <location>
        <begin position="324"/>
        <end position="343"/>
    </location>
</feature>
<feature type="transmembrane region" description="Helical" evidence="7">
    <location>
        <begin position="130"/>
        <end position="154"/>
    </location>
</feature>
<feature type="transmembrane region" description="Helical" evidence="7">
    <location>
        <begin position="160"/>
        <end position="181"/>
    </location>
</feature>
<evidence type="ECO:0000256" key="2">
    <source>
        <dbReference type="ARBA" id="ARBA00022448"/>
    </source>
</evidence>
<dbReference type="PANTHER" id="PTHR42718:SF49">
    <property type="entry name" value="EXPORT PROTEIN"/>
    <property type="match status" value="1"/>
</dbReference>
<dbReference type="Proteomes" id="UP001501237">
    <property type="component" value="Unassembled WGS sequence"/>
</dbReference>
<keyword evidence="5 7" id="KW-1133">Transmembrane helix</keyword>
<dbReference type="NCBIfam" id="TIGR00711">
    <property type="entry name" value="efflux_EmrB"/>
    <property type="match status" value="1"/>
</dbReference>
<dbReference type="Gene3D" id="1.20.1720.10">
    <property type="entry name" value="Multidrug resistance protein D"/>
    <property type="match status" value="1"/>
</dbReference>
<feature type="transmembrane region" description="Helical" evidence="7">
    <location>
        <begin position="72"/>
        <end position="91"/>
    </location>
</feature>
<keyword evidence="2" id="KW-0813">Transport</keyword>
<evidence type="ECO:0000256" key="7">
    <source>
        <dbReference type="SAM" id="Phobius"/>
    </source>
</evidence>
<feature type="transmembrane region" description="Helical" evidence="7">
    <location>
        <begin position="48"/>
        <end position="67"/>
    </location>
</feature>
<feature type="transmembrane region" description="Helical" evidence="7">
    <location>
        <begin position="386"/>
        <end position="409"/>
    </location>
</feature>
<dbReference type="InterPro" id="IPR020846">
    <property type="entry name" value="MFS_dom"/>
</dbReference>
<feature type="transmembrane region" description="Helical" evidence="7">
    <location>
        <begin position="7"/>
        <end position="28"/>
    </location>
</feature>
<evidence type="ECO:0000256" key="3">
    <source>
        <dbReference type="ARBA" id="ARBA00022475"/>
    </source>
</evidence>
<dbReference type="PRINTS" id="PR01036">
    <property type="entry name" value="TCRTETB"/>
</dbReference>
<evidence type="ECO:0000259" key="8">
    <source>
        <dbReference type="PROSITE" id="PS50850"/>
    </source>
</evidence>
<keyword evidence="3" id="KW-1003">Cell membrane</keyword>
<dbReference type="SUPFAM" id="SSF103473">
    <property type="entry name" value="MFS general substrate transporter"/>
    <property type="match status" value="1"/>
</dbReference>
<gene>
    <name evidence="9" type="ORF">GCM10010468_78850</name>
</gene>
<protein>
    <submittedName>
        <fullName evidence="9">MFS transporter</fullName>
    </submittedName>
</protein>
<evidence type="ECO:0000256" key="6">
    <source>
        <dbReference type="ARBA" id="ARBA00023136"/>
    </source>
</evidence>
<dbReference type="InterPro" id="IPR004638">
    <property type="entry name" value="EmrB-like"/>
</dbReference>
<feature type="transmembrane region" description="Helical" evidence="7">
    <location>
        <begin position="458"/>
        <end position="480"/>
    </location>
</feature>
<organism evidence="9 10">
    <name type="scientific">Actinocorallia longicatena</name>
    <dbReference type="NCBI Taxonomy" id="111803"/>
    <lineage>
        <taxon>Bacteria</taxon>
        <taxon>Bacillati</taxon>
        <taxon>Actinomycetota</taxon>
        <taxon>Actinomycetes</taxon>
        <taxon>Streptosporangiales</taxon>
        <taxon>Thermomonosporaceae</taxon>
        <taxon>Actinocorallia</taxon>
    </lineage>
</organism>
<proteinExistence type="predicted"/>
<evidence type="ECO:0000256" key="5">
    <source>
        <dbReference type="ARBA" id="ARBA00022989"/>
    </source>
</evidence>
<dbReference type="PANTHER" id="PTHR42718">
    <property type="entry name" value="MAJOR FACILITATOR SUPERFAMILY MULTIDRUG TRANSPORTER MFSC"/>
    <property type="match status" value="1"/>
</dbReference>
<dbReference type="RefSeq" id="WP_344839383.1">
    <property type="nucleotide sequence ID" value="NZ_BAAAUV010000046.1"/>
</dbReference>
<evidence type="ECO:0000313" key="9">
    <source>
        <dbReference type="EMBL" id="GAA3241557.1"/>
    </source>
</evidence>
<evidence type="ECO:0000256" key="1">
    <source>
        <dbReference type="ARBA" id="ARBA00004651"/>
    </source>
</evidence>
<dbReference type="Gene3D" id="1.20.1250.20">
    <property type="entry name" value="MFS general substrate transporter like domains"/>
    <property type="match status" value="1"/>
</dbReference>
<feature type="transmembrane region" description="Helical" evidence="7">
    <location>
        <begin position="261"/>
        <end position="282"/>
    </location>
</feature>
<feature type="transmembrane region" description="Helical" evidence="7">
    <location>
        <begin position="349"/>
        <end position="374"/>
    </location>
</feature>
<feature type="transmembrane region" description="Helical" evidence="7">
    <location>
        <begin position="193"/>
        <end position="211"/>
    </location>
</feature>
<dbReference type="InterPro" id="IPR036259">
    <property type="entry name" value="MFS_trans_sf"/>
</dbReference>
<reference evidence="10" key="1">
    <citation type="journal article" date="2019" name="Int. J. Syst. Evol. Microbiol.">
        <title>The Global Catalogue of Microorganisms (GCM) 10K type strain sequencing project: providing services to taxonomists for standard genome sequencing and annotation.</title>
        <authorList>
            <consortium name="The Broad Institute Genomics Platform"/>
            <consortium name="The Broad Institute Genome Sequencing Center for Infectious Disease"/>
            <person name="Wu L."/>
            <person name="Ma J."/>
        </authorList>
    </citation>
    <scope>NUCLEOTIDE SEQUENCE [LARGE SCALE GENOMIC DNA]</scope>
    <source>
        <strain evidence="10">JCM 9377</strain>
    </source>
</reference>
<evidence type="ECO:0000313" key="10">
    <source>
        <dbReference type="Proteomes" id="UP001501237"/>
    </source>
</evidence>
<accession>A0ABP6QPD1</accession>
<comment type="caution">
    <text evidence="9">The sequence shown here is derived from an EMBL/GenBank/DDBJ whole genome shotgun (WGS) entry which is preliminary data.</text>
</comment>